<gene>
    <name evidence="7" type="ORF">SPAPADRAFT_57819</name>
</gene>
<dbReference type="RefSeq" id="XP_007372168.1">
    <property type="nucleotide sequence ID" value="XM_007372106.1"/>
</dbReference>
<dbReference type="FunCoup" id="G3AEJ4">
    <property type="interactions" value="39"/>
</dbReference>
<evidence type="ECO:0000256" key="6">
    <source>
        <dbReference type="ARBA" id="ARBA00023242"/>
    </source>
</evidence>
<dbReference type="GeneID" id="18872209"/>
<dbReference type="Pfam" id="PF03517">
    <property type="entry name" value="Voldacs"/>
    <property type="match status" value="1"/>
</dbReference>
<accession>G3AEJ4</accession>
<dbReference type="OrthoDB" id="19714at2759"/>
<comment type="subcellular location">
    <subcellularLocation>
        <location evidence="2">Cytoplasm</location>
    </subcellularLocation>
    <subcellularLocation>
        <location evidence="1">Nucleus</location>
    </subcellularLocation>
</comment>
<dbReference type="AlphaFoldDB" id="G3AEJ4"/>
<evidence type="ECO:0000256" key="5">
    <source>
        <dbReference type="ARBA" id="ARBA00022490"/>
    </source>
</evidence>
<dbReference type="HOGENOM" id="CLU_087379_0_0_1"/>
<organism evidence="8">
    <name type="scientific">Spathaspora passalidarum (strain NRRL Y-27907 / 11-Y1)</name>
    <dbReference type="NCBI Taxonomy" id="619300"/>
    <lineage>
        <taxon>Eukaryota</taxon>
        <taxon>Fungi</taxon>
        <taxon>Dikarya</taxon>
        <taxon>Ascomycota</taxon>
        <taxon>Saccharomycotina</taxon>
        <taxon>Pichiomycetes</taxon>
        <taxon>Debaryomycetaceae</taxon>
        <taxon>Spathaspora</taxon>
    </lineage>
</organism>
<sequence length="278" mass="30817">MAPTPRIVFEQPNIENTIPFTLYQSSSPEKFSFEDSDKFVIHGGGPFYSITGIEDAETETCLELQGVDCNDVSLFVLNTSFIIWFNANERGLELPYQSIVLHAINEGKDDYMLYLQVVSSEVMYSVNNNSPGFVSYVNLNITPTSPTNPHRMHDVNKLFSQVKDFGIVSIYEALSKCSSLHYDTESEEEEVGGAGADRAFFGASLEQPQQQEPVLEIPTSWISHNGVGGYGDDLDDIVIEDEAIDAGMHVDVGYGPIAGSIRKREDDLEGVVKSRRLI</sequence>
<keyword evidence="6" id="KW-0539">Nucleus</keyword>
<evidence type="ECO:0000256" key="3">
    <source>
        <dbReference type="ARBA" id="ARBA00006172"/>
    </source>
</evidence>
<evidence type="ECO:0000256" key="1">
    <source>
        <dbReference type="ARBA" id="ARBA00004123"/>
    </source>
</evidence>
<dbReference type="InParanoid" id="G3AEJ4"/>
<evidence type="ECO:0000256" key="2">
    <source>
        <dbReference type="ARBA" id="ARBA00004496"/>
    </source>
</evidence>
<dbReference type="Proteomes" id="UP000000709">
    <property type="component" value="Unassembled WGS sequence"/>
</dbReference>
<proteinExistence type="inferred from homology"/>
<reference evidence="7 8" key="1">
    <citation type="journal article" date="2011" name="Proc. Natl. Acad. Sci. U.S.A.">
        <title>Comparative genomics of xylose-fermenting fungi for enhanced biofuel production.</title>
        <authorList>
            <person name="Wohlbach D.J."/>
            <person name="Kuo A."/>
            <person name="Sato T.K."/>
            <person name="Potts K.M."/>
            <person name="Salamov A.A."/>
            <person name="LaButti K.M."/>
            <person name="Sun H."/>
            <person name="Clum A."/>
            <person name="Pangilinan J.L."/>
            <person name="Lindquist E.A."/>
            <person name="Lucas S."/>
            <person name="Lapidus A."/>
            <person name="Jin M."/>
            <person name="Gunawan C."/>
            <person name="Balan V."/>
            <person name="Dale B.E."/>
            <person name="Jeffries T.W."/>
            <person name="Zinkel R."/>
            <person name="Barry K.W."/>
            <person name="Grigoriev I.V."/>
            <person name="Gasch A.P."/>
        </authorList>
    </citation>
    <scope>NUCLEOTIDE SEQUENCE [LARGE SCALE GENOMIC DNA]</scope>
    <source>
        <strain evidence="8">NRRL Y-27907 / 11-Y1</strain>
    </source>
</reference>
<keyword evidence="5" id="KW-0963">Cytoplasm</keyword>
<protein>
    <recommendedName>
        <fullName evidence="4">Protein LOT5</fullName>
    </recommendedName>
</protein>
<dbReference type="KEGG" id="spaa:SPAPADRAFT_57819"/>
<dbReference type="EMBL" id="GL996499">
    <property type="protein sequence ID" value="EGW34756.1"/>
    <property type="molecule type" value="Genomic_DNA"/>
</dbReference>
<comment type="similarity">
    <text evidence="3">Belongs to the LOT5 family.</text>
</comment>
<dbReference type="GO" id="GO:0005634">
    <property type="term" value="C:nucleus"/>
    <property type="evidence" value="ECO:0007669"/>
    <property type="project" value="UniProtKB-SubCell"/>
</dbReference>
<dbReference type="OMA" id="HEQPNVE"/>
<dbReference type="eggNOG" id="ENOG502RY1I">
    <property type="taxonomic scope" value="Eukaryota"/>
</dbReference>
<evidence type="ECO:0000313" key="8">
    <source>
        <dbReference type="Proteomes" id="UP000000709"/>
    </source>
</evidence>
<dbReference type="STRING" id="619300.G3AEJ4"/>
<dbReference type="InterPro" id="IPR011993">
    <property type="entry name" value="PH-like_dom_sf"/>
</dbReference>
<dbReference type="InterPro" id="IPR039924">
    <property type="entry name" value="ICln/Lot5/Saf5"/>
</dbReference>
<name>G3AEJ4_SPAPN</name>
<keyword evidence="8" id="KW-1185">Reference proteome</keyword>
<evidence type="ECO:0000256" key="4">
    <source>
        <dbReference type="ARBA" id="ARBA00015935"/>
    </source>
</evidence>
<dbReference type="GO" id="GO:0005737">
    <property type="term" value="C:cytoplasm"/>
    <property type="evidence" value="ECO:0007669"/>
    <property type="project" value="UniProtKB-SubCell"/>
</dbReference>
<dbReference type="Gene3D" id="2.30.29.30">
    <property type="entry name" value="Pleckstrin-homology domain (PH domain)/Phosphotyrosine-binding domain (PTB)"/>
    <property type="match status" value="1"/>
</dbReference>
<evidence type="ECO:0000313" key="7">
    <source>
        <dbReference type="EMBL" id="EGW34756.1"/>
    </source>
</evidence>